<comment type="caution">
    <text evidence="1">The sequence shown here is derived from an EMBL/GenBank/DDBJ whole genome shotgun (WGS) entry which is preliminary data.</text>
</comment>
<evidence type="ECO:0000313" key="2">
    <source>
        <dbReference type="Proteomes" id="UP000588068"/>
    </source>
</evidence>
<keyword evidence="2" id="KW-1185">Reference proteome</keyword>
<organism evidence="1 2">
    <name type="scientific">Povalibacter uvarum</name>
    <dbReference type="NCBI Taxonomy" id="732238"/>
    <lineage>
        <taxon>Bacteria</taxon>
        <taxon>Pseudomonadati</taxon>
        <taxon>Pseudomonadota</taxon>
        <taxon>Gammaproteobacteria</taxon>
        <taxon>Steroidobacterales</taxon>
        <taxon>Steroidobacteraceae</taxon>
        <taxon>Povalibacter</taxon>
    </lineage>
</organism>
<dbReference type="InterPro" id="IPR025612">
    <property type="entry name" value="YqjK"/>
</dbReference>
<reference evidence="1 2" key="1">
    <citation type="submission" date="2020-08" db="EMBL/GenBank/DDBJ databases">
        <title>Genomic Encyclopedia of Type Strains, Phase IV (KMG-IV): sequencing the most valuable type-strain genomes for metagenomic binning, comparative biology and taxonomic classification.</title>
        <authorList>
            <person name="Goeker M."/>
        </authorList>
    </citation>
    <scope>NUCLEOTIDE SEQUENCE [LARGE SCALE GENOMIC DNA]</scope>
    <source>
        <strain evidence="1 2">DSM 26723</strain>
    </source>
</reference>
<evidence type="ECO:0000313" key="1">
    <source>
        <dbReference type="EMBL" id="MBB6092773.1"/>
    </source>
</evidence>
<name>A0A841HJ73_9GAMM</name>
<dbReference type="EMBL" id="JACHHZ010000002">
    <property type="protein sequence ID" value="MBB6092773.1"/>
    <property type="molecule type" value="Genomic_DNA"/>
</dbReference>
<dbReference type="Pfam" id="PF13997">
    <property type="entry name" value="YqjK"/>
    <property type="match status" value="1"/>
</dbReference>
<dbReference type="RefSeq" id="WP_184330553.1">
    <property type="nucleotide sequence ID" value="NZ_JACHHZ010000002.1"/>
</dbReference>
<dbReference type="AlphaFoldDB" id="A0A841HJ73"/>
<proteinExistence type="predicted"/>
<protein>
    <recommendedName>
        <fullName evidence="3">YqjK-like protein</fullName>
    </recommendedName>
</protein>
<sequence length="94" mass="10450">MSERTLTLAQRRNALRAHSAVQRAELAQTVDRIESRLGTVDHGLNIVRRYAAKPLLVTGGIALLAIIGPRRLFRWAGRGAVLLTAGQRIMRLIR</sequence>
<evidence type="ECO:0008006" key="3">
    <source>
        <dbReference type="Google" id="ProtNLM"/>
    </source>
</evidence>
<accession>A0A841HJ73</accession>
<dbReference type="Proteomes" id="UP000588068">
    <property type="component" value="Unassembled WGS sequence"/>
</dbReference>
<gene>
    <name evidence="1" type="ORF">HNQ60_001651</name>
</gene>